<evidence type="ECO:0000313" key="1">
    <source>
        <dbReference type="EMBL" id="CAK5085257.1"/>
    </source>
</evidence>
<accession>A0ACB1A1J4</accession>
<protein>
    <submittedName>
        <fullName evidence="1">Uncharacterized protein</fullName>
    </submittedName>
</protein>
<dbReference type="Proteomes" id="UP001497535">
    <property type="component" value="Unassembled WGS sequence"/>
</dbReference>
<dbReference type="EMBL" id="CAVMJV010000057">
    <property type="protein sequence ID" value="CAK5085257.1"/>
    <property type="molecule type" value="Genomic_DNA"/>
</dbReference>
<comment type="caution">
    <text evidence="1">The sequence shown here is derived from an EMBL/GenBank/DDBJ whole genome shotgun (WGS) entry which is preliminary data.</text>
</comment>
<organism evidence="1 2">
    <name type="scientific">Meloidogyne enterolobii</name>
    <name type="common">Root-knot nematode worm</name>
    <name type="synonym">Meloidogyne mayaguensis</name>
    <dbReference type="NCBI Taxonomy" id="390850"/>
    <lineage>
        <taxon>Eukaryota</taxon>
        <taxon>Metazoa</taxon>
        <taxon>Ecdysozoa</taxon>
        <taxon>Nematoda</taxon>
        <taxon>Chromadorea</taxon>
        <taxon>Rhabditida</taxon>
        <taxon>Tylenchina</taxon>
        <taxon>Tylenchomorpha</taxon>
        <taxon>Tylenchoidea</taxon>
        <taxon>Meloidogynidae</taxon>
        <taxon>Meloidogyninae</taxon>
        <taxon>Meloidogyne</taxon>
    </lineage>
</organism>
<name>A0ACB1A1J4_MELEN</name>
<sequence>MILNIKKDCECVEKVDFEKNIFLVNLYKILYFFIFIINLLLFLPYHLSPSFTSSPSPFSFFFFLPY</sequence>
<reference evidence="1" key="1">
    <citation type="submission" date="2023-11" db="EMBL/GenBank/DDBJ databases">
        <authorList>
            <person name="Poullet M."/>
        </authorList>
    </citation>
    <scope>NUCLEOTIDE SEQUENCE</scope>
    <source>
        <strain evidence="1">E1834</strain>
    </source>
</reference>
<evidence type="ECO:0000313" key="2">
    <source>
        <dbReference type="Proteomes" id="UP001497535"/>
    </source>
</evidence>
<proteinExistence type="predicted"/>
<keyword evidence="2" id="KW-1185">Reference proteome</keyword>
<gene>
    <name evidence="1" type="ORF">MENTE1834_LOCUS32695</name>
</gene>